<dbReference type="RefSeq" id="WP_193460458.1">
    <property type="nucleotide sequence ID" value="NZ_BAAAXF010000041.1"/>
</dbReference>
<dbReference type="Proteomes" id="UP001501455">
    <property type="component" value="Unassembled WGS sequence"/>
</dbReference>
<evidence type="ECO:0000313" key="3">
    <source>
        <dbReference type="Proteomes" id="UP001501455"/>
    </source>
</evidence>
<dbReference type="Pfam" id="PF13576">
    <property type="entry name" value="Pentapeptide_3"/>
    <property type="match status" value="1"/>
</dbReference>
<dbReference type="EMBL" id="BAAAXF010000041">
    <property type="protein sequence ID" value="GAA3499024.1"/>
    <property type="molecule type" value="Genomic_DNA"/>
</dbReference>
<proteinExistence type="predicted"/>
<feature type="region of interest" description="Disordered" evidence="1">
    <location>
        <begin position="534"/>
        <end position="561"/>
    </location>
</feature>
<name>A0ABP6TWZ9_9ACTN</name>
<evidence type="ECO:0000313" key="2">
    <source>
        <dbReference type="EMBL" id="GAA3499024.1"/>
    </source>
</evidence>
<gene>
    <name evidence="2" type="ORF">GCM10019016_061270</name>
</gene>
<evidence type="ECO:0008006" key="4">
    <source>
        <dbReference type="Google" id="ProtNLM"/>
    </source>
</evidence>
<keyword evidence="3" id="KW-1185">Reference proteome</keyword>
<organism evidence="2 3">
    <name type="scientific">Streptomyces prasinosporus</name>
    <dbReference type="NCBI Taxonomy" id="68256"/>
    <lineage>
        <taxon>Bacteria</taxon>
        <taxon>Bacillati</taxon>
        <taxon>Actinomycetota</taxon>
        <taxon>Actinomycetes</taxon>
        <taxon>Kitasatosporales</taxon>
        <taxon>Streptomycetaceae</taxon>
        <taxon>Streptomyces</taxon>
        <taxon>Streptomyces albogriseolus group</taxon>
    </lineage>
</organism>
<comment type="caution">
    <text evidence="2">The sequence shown here is derived from an EMBL/GenBank/DDBJ whole genome shotgun (WGS) entry which is preliminary data.</text>
</comment>
<accession>A0ABP6TWZ9</accession>
<sequence length="624" mass="67844">MTGTGTAAWPRCGHLEAGARCPGRRVDPYPACLAHLDGADRAAHLAALRPGADLDHRGTPFTQDLLDELLAPLRDPGTGRARVGKADFDEVRFTGEADLRDVGFDAHCSFASAVFDSGLHFREVRAEGDLRLGRARVAGDVWLDDTRVAGDAWFLEARFDGTLRFCADEVGRSAEFRGMACAEAYFEGVAFERGADFADIRVTGKASFEGALFHGGSACFDGAEIGGDMPFDGAHFGADASFEGATIGGDLSFLDASCAAGVRFRRAVFRRTAVLGPLVCPKTVDFSDAVFESAVTLEVAAEEVRCLRTRWASTAALRLRCADVDLTDAVAAFPVSVVGRPRPFVSPEGEEIAEPGLARKQVSVVSVKGVDAAYLMLADVDLTRCLFVEAVHLDQLRLEGRCRLAEPPGGPRWTHRRTLAEEHHWRATRYPGWTAAPDGVGTHDPDVLAPVYRHLRKALEDGRNEPGAADFYYGEMEMRRHGRTASRGERTLLWCYWALSGYGLRAARALTWLVLAMTVTVFVTMLWGLPKTDPDPVSEGTADGRRITLTTRKPTPVDPDGPYARRLSGERFEKSLRVVTNSVIFRASGQDLTTTGTYVEMAARLVEPGLLALAVLAVRSRVKR</sequence>
<reference evidence="3" key="1">
    <citation type="journal article" date="2019" name="Int. J. Syst. Evol. Microbiol.">
        <title>The Global Catalogue of Microorganisms (GCM) 10K type strain sequencing project: providing services to taxonomists for standard genome sequencing and annotation.</title>
        <authorList>
            <consortium name="The Broad Institute Genomics Platform"/>
            <consortium name="The Broad Institute Genome Sequencing Center for Infectious Disease"/>
            <person name="Wu L."/>
            <person name="Ma J."/>
        </authorList>
    </citation>
    <scope>NUCLEOTIDE SEQUENCE [LARGE SCALE GENOMIC DNA]</scope>
    <source>
        <strain evidence="3">JCM 4816</strain>
    </source>
</reference>
<dbReference type="Gene3D" id="2.160.20.80">
    <property type="entry name" value="E3 ubiquitin-protein ligase SopA"/>
    <property type="match status" value="1"/>
</dbReference>
<evidence type="ECO:0000256" key="1">
    <source>
        <dbReference type="SAM" id="MobiDB-lite"/>
    </source>
</evidence>
<protein>
    <recommendedName>
        <fullName evidence="4">Pentapeptide repeat-containing protein</fullName>
    </recommendedName>
</protein>
<dbReference type="InterPro" id="IPR001646">
    <property type="entry name" value="5peptide_repeat"/>
</dbReference>